<dbReference type="SUPFAM" id="SSF46689">
    <property type="entry name" value="Homeodomain-like"/>
    <property type="match status" value="2"/>
</dbReference>
<evidence type="ECO:0000256" key="2">
    <source>
        <dbReference type="ARBA" id="ARBA00023125"/>
    </source>
</evidence>
<keyword evidence="2" id="KW-0238">DNA-binding</keyword>
<reference evidence="5 6" key="1">
    <citation type="submission" date="2016-12" db="EMBL/GenBank/DDBJ databases">
        <authorList>
            <person name="Song W.-J."/>
            <person name="Kurnit D.M."/>
        </authorList>
    </citation>
    <scope>NUCLEOTIDE SEQUENCE [LARGE SCALE GENOMIC DNA]</scope>
    <source>
        <strain evidence="5 6">DSM 12503</strain>
    </source>
</reference>
<keyword evidence="6" id="KW-1185">Reference proteome</keyword>
<feature type="domain" description="HTH araC/xylS-type" evidence="4">
    <location>
        <begin position="224"/>
        <end position="322"/>
    </location>
</feature>
<keyword evidence="1" id="KW-0805">Transcription regulation</keyword>
<dbReference type="GO" id="GO:0043565">
    <property type="term" value="F:sequence-specific DNA binding"/>
    <property type="evidence" value="ECO:0007669"/>
    <property type="project" value="InterPro"/>
</dbReference>
<dbReference type="Pfam" id="PF12833">
    <property type="entry name" value="HTH_18"/>
    <property type="match status" value="1"/>
</dbReference>
<dbReference type="AlphaFoldDB" id="A0A1M7YKY2"/>
<dbReference type="PANTHER" id="PTHR43280">
    <property type="entry name" value="ARAC-FAMILY TRANSCRIPTIONAL REGULATOR"/>
    <property type="match status" value="1"/>
</dbReference>
<dbReference type="OrthoDB" id="1410840at2"/>
<dbReference type="Proteomes" id="UP000184612">
    <property type="component" value="Unassembled WGS sequence"/>
</dbReference>
<dbReference type="STRING" id="1121345.SAMN02745217_04008"/>
<protein>
    <submittedName>
        <fullName evidence="5">Ligand-binding sensor domain-containing protein</fullName>
    </submittedName>
</protein>
<proteinExistence type="predicted"/>
<organism evidence="5 6">
    <name type="scientific">Anaerocolumna xylanovorans DSM 12503</name>
    <dbReference type="NCBI Taxonomy" id="1121345"/>
    <lineage>
        <taxon>Bacteria</taxon>
        <taxon>Bacillati</taxon>
        <taxon>Bacillota</taxon>
        <taxon>Clostridia</taxon>
        <taxon>Lachnospirales</taxon>
        <taxon>Lachnospiraceae</taxon>
        <taxon>Anaerocolumna</taxon>
    </lineage>
</organism>
<dbReference type="SMART" id="SM00342">
    <property type="entry name" value="HTH_ARAC"/>
    <property type="match status" value="1"/>
</dbReference>
<gene>
    <name evidence="5" type="ORF">SAMN02745217_04008</name>
</gene>
<keyword evidence="3" id="KW-0804">Transcription</keyword>
<dbReference type="PANTHER" id="PTHR43280:SF2">
    <property type="entry name" value="HTH-TYPE TRANSCRIPTIONAL REGULATOR EXSA"/>
    <property type="match status" value="1"/>
</dbReference>
<evidence type="ECO:0000313" key="5">
    <source>
        <dbReference type="EMBL" id="SHO53226.1"/>
    </source>
</evidence>
<dbReference type="GO" id="GO:0003700">
    <property type="term" value="F:DNA-binding transcription factor activity"/>
    <property type="evidence" value="ECO:0007669"/>
    <property type="project" value="InterPro"/>
</dbReference>
<dbReference type="PROSITE" id="PS00041">
    <property type="entry name" value="HTH_ARAC_FAMILY_1"/>
    <property type="match status" value="1"/>
</dbReference>
<evidence type="ECO:0000256" key="3">
    <source>
        <dbReference type="ARBA" id="ARBA00023163"/>
    </source>
</evidence>
<dbReference type="InterPro" id="IPR018771">
    <property type="entry name" value="PocR_dom"/>
</dbReference>
<dbReference type="RefSeq" id="WP_073590650.1">
    <property type="nucleotide sequence ID" value="NZ_FRFD01000013.1"/>
</dbReference>
<name>A0A1M7YKY2_9FIRM</name>
<dbReference type="Gene3D" id="1.10.10.60">
    <property type="entry name" value="Homeodomain-like"/>
    <property type="match status" value="2"/>
</dbReference>
<evidence type="ECO:0000313" key="6">
    <source>
        <dbReference type="Proteomes" id="UP000184612"/>
    </source>
</evidence>
<accession>A0A1M7YKY2</accession>
<evidence type="ECO:0000256" key="1">
    <source>
        <dbReference type="ARBA" id="ARBA00023015"/>
    </source>
</evidence>
<evidence type="ECO:0000259" key="4">
    <source>
        <dbReference type="PROSITE" id="PS01124"/>
    </source>
</evidence>
<dbReference type="InterPro" id="IPR018062">
    <property type="entry name" value="HTH_AraC-typ_CS"/>
</dbReference>
<dbReference type="InterPro" id="IPR009057">
    <property type="entry name" value="Homeodomain-like_sf"/>
</dbReference>
<dbReference type="PROSITE" id="PS01124">
    <property type="entry name" value="HTH_ARAC_FAMILY_2"/>
    <property type="match status" value="1"/>
</dbReference>
<dbReference type="InterPro" id="IPR018060">
    <property type="entry name" value="HTH_AraC"/>
</dbReference>
<sequence length="337" mass="38132">MKITLTDIHQIVNPAKFQKIQEDISQATELALITVDYKGVPLTTHSNCSEFCKKVRSSKYGGYCEKCDSHGGLEAARIRKPFIYLCHAGLVDFAIPIIVDDLYLGAFMAGQVLLAPEDAEHEPEHILHRIDSTIDISCDANLQESYSQLPVMRLTKIIALANMILHIGNYCVEVAILNKTVTEITSKDKKTKSDKAPDYSYDSAYNNTKTIINRPAKESNKLLEPAYAYIKKHPEEKIYLSKIAALCNISPSYFSKLFAKENTGNLSDYVNHIKVERAKELLHNTDWSIRTIAESLGYDDCGYFIKVFKRDTQKTPLEYRNDFTTTSISKINIMNQI</sequence>
<dbReference type="EMBL" id="FRFD01000013">
    <property type="protein sequence ID" value="SHO53226.1"/>
    <property type="molecule type" value="Genomic_DNA"/>
</dbReference>
<dbReference type="Pfam" id="PF10114">
    <property type="entry name" value="PocR"/>
    <property type="match status" value="1"/>
</dbReference>